<dbReference type="PANTHER" id="PTHR42146:SF1">
    <property type="entry name" value="OLIGORIBONUCLEASE NRNB"/>
    <property type="match status" value="1"/>
</dbReference>
<dbReference type="InterPro" id="IPR052968">
    <property type="entry name" value="Nucleotide_metab_enz"/>
</dbReference>
<reference evidence="1" key="2">
    <citation type="submission" date="2021-08" db="EMBL/GenBank/DDBJ databases">
        <authorList>
            <person name="Tani A."/>
            <person name="Ola A."/>
            <person name="Ogura Y."/>
            <person name="Katsura K."/>
            <person name="Hayashi T."/>
        </authorList>
    </citation>
    <scope>NUCLEOTIDE SEQUENCE</scope>
    <source>
        <strain evidence="1">DSM 19015</strain>
    </source>
</reference>
<sequence length="387" mass="42468">MALTQITHHDLDGYGAATVAAAFADPGRIVHVSRYSDVGPVLDDELKRLGRTRTPETLLITDIGLEEPTVIFLRRFGAMNRTRAADAQHRLIVLDHHASSIEQLRRHDLAPDVELQPTTLLRFDLGDPNVTVLIDEGCCSTRMTYEHRALFATRDIEADRREDLQALIKAVQALDLWRKADPAFAGGLALDEVFWDNVANVVPIGHPWHDCFVSDLLLAVAALLRADAAPAEVERRAVTLRAEIVDKLLRDEPDDDPHLTTRMRIARALARSDTLFRELSDKSLLSFGLDAGTFQRVSDLVMASGRARRLVNVQRSGSLSFRSCDGTALEGAQRFRGGGHRDAAGGRLPNGSTYSIIDAVTQVEAGLNPPQPDPAASPFAALKNWKG</sequence>
<dbReference type="PANTHER" id="PTHR42146">
    <property type="entry name" value="3',5'-CYCLIC-NUCLEOTIDE PHOSPHODIESTERASE"/>
    <property type="match status" value="1"/>
</dbReference>
<dbReference type="RefSeq" id="WP_238245750.1">
    <property type="nucleotide sequence ID" value="NZ_BPQP01000066.1"/>
</dbReference>
<organism evidence="1 2">
    <name type="scientific">Methylobacterium iners</name>
    <dbReference type="NCBI Taxonomy" id="418707"/>
    <lineage>
        <taxon>Bacteria</taxon>
        <taxon>Pseudomonadati</taxon>
        <taxon>Pseudomonadota</taxon>
        <taxon>Alphaproteobacteria</taxon>
        <taxon>Hyphomicrobiales</taxon>
        <taxon>Methylobacteriaceae</taxon>
        <taxon>Methylobacterium</taxon>
    </lineage>
</organism>
<proteinExistence type="predicted"/>
<name>A0ABQ4S435_9HYPH</name>
<evidence type="ECO:0000313" key="2">
    <source>
        <dbReference type="Proteomes" id="UP001055125"/>
    </source>
</evidence>
<comment type="caution">
    <text evidence="1">The sequence shown here is derived from an EMBL/GenBank/DDBJ whole genome shotgun (WGS) entry which is preliminary data.</text>
</comment>
<accession>A0ABQ4S435</accession>
<keyword evidence="2" id="KW-1185">Reference proteome</keyword>
<dbReference type="InterPro" id="IPR038763">
    <property type="entry name" value="DHH_sf"/>
</dbReference>
<protein>
    <recommendedName>
        <fullName evidence="3">Dimethylmenaquinone methyltransferase</fullName>
    </recommendedName>
</protein>
<reference evidence="1" key="1">
    <citation type="journal article" date="2021" name="Front. Microbiol.">
        <title>Comprehensive Comparative Genomics and Phenotyping of Methylobacterium Species.</title>
        <authorList>
            <person name="Alessa O."/>
            <person name="Ogura Y."/>
            <person name="Fujitani Y."/>
            <person name="Takami H."/>
            <person name="Hayashi T."/>
            <person name="Sahin N."/>
            <person name="Tani A."/>
        </authorList>
    </citation>
    <scope>NUCLEOTIDE SEQUENCE</scope>
    <source>
        <strain evidence="1">DSM 19015</strain>
    </source>
</reference>
<evidence type="ECO:0000313" key="1">
    <source>
        <dbReference type="EMBL" id="GJD96659.1"/>
    </source>
</evidence>
<dbReference type="EMBL" id="BPQP01000066">
    <property type="protein sequence ID" value="GJD96659.1"/>
    <property type="molecule type" value="Genomic_DNA"/>
</dbReference>
<gene>
    <name evidence="1" type="ORF">OCOJLMKI_3882</name>
</gene>
<dbReference type="Proteomes" id="UP001055125">
    <property type="component" value="Unassembled WGS sequence"/>
</dbReference>
<dbReference type="Gene3D" id="3.10.310.30">
    <property type="match status" value="1"/>
</dbReference>
<dbReference type="SUPFAM" id="SSF64182">
    <property type="entry name" value="DHH phosphoesterases"/>
    <property type="match status" value="1"/>
</dbReference>
<evidence type="ECO:0008006" key="3">
    <source>
        <dbReference type="Google" id="ProtNLM"/>
    </source>
</evidence>